<reference evidence="11" key="1">
    <citation type="journal article" date="2019" name="Int. J. Syst. Evol. Microbiol.">
        <title>The Global Catalogue of Microorganisms (GCM) 10K type strain sequencing project: providing services to taxonomists for standard genome sequencing and annotation.</title>
        <authorList>
            <consortium name="The Broad Institute Genomics Platform"/>
            <consortium name="The Broad Institute Genome Sequencing Center for Infectious Disease"/>
            <person name="Wu L."/>
            <person name="Ma J."/>
        </authorList>
    </citation>
    <scope>NUCLEOTIDE SEQUENCE [LARGE SCALE GENOMIC DNA]</scope>
    <source>
        <strain evidence="11">LMG 29894</strain>
    </source>
</reference>
<dbReference type="Gene3D" id="1.25.40.10">
    <property type="entry name" value="Tetratricopeptide repeat domain"/>
    <property type="match status" value="1"/>
</dbReference>
<evidence type="ECO:0000256" key="7">
    <source>
        <dbReference type="ARBA" id="ARBA00024197"/>
    </source>
</evidence>
<proteinExistence type="inferred from homology"/>
<dbReference type="Proteomes" id="UP001595791">
    <property type="component" value="Unassembled WGS sequence"/>
</dbReference>
<dbReference type="EMBL" id="JBHSBU010000001">
    <property type="protein sequence ID" value="MFC4159219.1"/>
    <property type="molecule type" value="Genomic_DNA"/>
</dbReference>
<feature type="domain" description="Ancillary SecYEG translocon subunit/Cell division coordinator CpoB TPR" evidence="9">
    <location>
        <begin position="16"/>
        <end position="209"/>
    </location>
</feature>
<protein>
    <recommendedName>
        <fullName evidence="8">Ancillary SecYEG translocon subunit</fullName>
    </recommendedName>
</protein>
<keyword evidence="2" id="KW-1003">Cell membrane</keyword>
<comment type="caution">
    <text evidence="10">The sequence shown here is derived from an EMBL/GenBank/DDBJ whole genome shotgun (WGS) entry which is preliminary data.</text>
</comment>
<keyword evidence="11" id="KW-1185">Reference proteome</keyword>
<comment type="subcellular location">
    <subcellularLocation>
        <location evidence="1">Cell membrane</location>
        <topology evidence="1">Single-pass type II membrane protein</topology>
    </subcellularLocation>
</comment>
<name>A0ABV8MM30_9NEIS</name>
<evidence type="ECO:0000256" key="4">
    <source>
        <dbReference type="ARBA" id="ARBA00022989"/>
    </source>
</evidence>
<dbReference type="PANTHER" id="PTHR38035">
    <property type="entry name" value="UPF0070 PROTEIN YFGM"/>
    <property type="match status" value="1"/>
</dbReference>
<gene>
    <name evidence="10" type="ORF">ACFOW7_07600</name>
</gene>
<sequence>MAAFDLQEQEQIDELKAWWSKWGRLVSGCLIAVVVGYLGRHAWQAYQNNQGNSAAEAYAAVEAGVEAKDPAKVRAAAEKMRTDNANAALTPRAMLVAAKTAFEAGDLDNARKSLEWVVANAKEDALIDTANLRLAAVLLDQKQFDAALKAVQGAKVASFAALFADMRGDVLSIKGDIAGAKAAYQEALVKLDAKAPVRKLVETKLNALGA</sequence>
<evidence type="ECO:0000259" key="9">
    <source>
        <dbReference type="Pfam" id="PF09976"/>
    </source>
</evidence>
<evidence type="ECO:0000313" key="10">
    <source>
        <dbReference type="EMBL" id="MFC4159219.1"/>
    </source>
</evidence>
<dbReference type="RefSeq" id="WP_378162745.1">
    <property type="nucleotide sequence ID" value="NZ_JBHSBU010000001.1"/>
</dbReference>
<evidence type="ECO:0000256" key="6">
    <source>
        <dbReference type="ARBA" id="ARBA00023186"/>
    </source>
</evidence>
<keyword evidence="6" id="KW-0143">Chaperone</keyword>
<evidence type="ECO:0000256" key="8">
    <source>
        <dbReference type="ARBA" id="ARBA00024235"/>
    </source>
</evidence>
<organism evidence="10 11">
    <name type="scientific">Chitinimonas lacunae</name>
    <dbReference type="NCBI Taxonomy" id="1963018"/>
    <lineage>
        <taxon>Bacteria</taxon>
        <taxon>Pseudomonadati</taxon>
        <taxon>Pseudomonadota</taxon>
        <taxon>Betaproteobacteria</taxon>
        <taxon>Neisseriales</taxon>
        <taxon>Chitinibacteraceae</taxon>
        <taxon>Chitinimonas</taxon>
    </lineage>
</organism>
<keyword evidence="3" id="KW-0812">Transmembrane</keyword>
<dbReference type="InterPro" id="IPR018704">
    <property type="entry name" value="SecYEG/CpoB_TPR"/>
</dbReference>
<evidence type="ECO:0000313" key="11">
    <source>
        <dbReference type="Proteomes" id="UP001595791"/>
    </source>
</evidence>
<dbReference type="Pfam" id="PF09976">
    <property type="entry name" value="TPR_21"/>
    <property type="match status" value="1"/>
</dbReference>
<evidence type="ECO:0000256" key="1">
    <source>
        <dbReference type="ARBA" id="ARBA00004401"/>
    </source>
</evidence>
<accession>A0ABV8MM30</accession>
<evidence type="ECO:0000256" key="3">
    <source>
        <dbReference type="ARBA" id="ARBA00022692"/>
    </source>
</evidence>
<keyword evidence="4" id="KW-1133">Transmembrane helix</keyword>
<evidence type="ECO:0000256" key="2">
    <source>
        <dbReference type="ARBA" id="ARBA00022475"/>
    </source>
</evidence>
<dbReference type="InterPro" id="IPR011990">
    <property type="entry name" value="TPR-like_helical_dom_sf"/>
</dbReference>
<dbReference type="SUPFAM" id="SSF48452">
    <property type="entry name" value="TPR-like"/>
    <property type="match status" value="1"/>
</dbReference>
<dbReference type="InterPro" id="IPR026039">
    <property type="entry name" value="YfgM"/>
</dbReference>
<dbReference type="PIRSF" id="PIRSF006170">
    <property type="entry name" value="YfgM"/>
    <property type="match status" value="1"/>
</dbReference>
<dbReference type="PANTHER" id="PTHR38035:SF1">
    <property type="entry name" value="ANCILLARY SECYEG TRANSLOCON SUBUNIT"/>
    <property type="match status" value="1"/>
</dbReference>
<keyword evidence="5" id="KW-0472">Membrane</keyword>
<comment type="similarity">
    <text evidence="7">Belongs to the YfgM family.</text>
</comment>
<evidence type="ECO:0000256" key="5">
    <source>
        <dbReference type="ARBA" id="ARBA00023136"/>
    </source>
</evidence>